<organism evidence="1 2">
    <name type="scientific">Metabacillus hrfriensis</name>
    <dbReference type="NCBI Taxonomy" id="3048891"/>
    <lineage>
        <taxon>Bacteria</taxon>
        <taxon>Bacillati</taxon>
        <taxon>Bacillota</taxon>
        <taxon>Bacilli</taxon>
        <taxon>Bacillales</taxon>
        <taxon>Bacillaceae</taxon>
        <taxon>Metabacillus</taxon>
    </lineage>
</organism>
<accession>A0ACD4RDJ3</accession>
<evidence type="ECO:0000313" key="2">
    <source>
        <dbReference type="Proteomes" id="UP001226091"/>
    </source>
</evidence>
<evidence type="ECO:0000313" key="1">
    <source>
        <dbReference type="EMBL" id="WHZ58552.1"/>
    </source>
</evidence>
<dbReference type="EMBL" id="CP126116">
    <property type="protein sequence ID" value="WHZ58552.1"/>
    <property type="molecule type" value="Genomic_DNA"/>
</dbReference>
<keyword evidence="2" id="KW-1185">Reference proteome</keyword>
<dbReference type="Proteomes" id="UP001226091">
    <property type="component" value="Chromosome"/>
</dbReference>
<proteinExistence type="predicted"/>
<gene>
    <name evidence="1" type="ORF">QLQ22_04185</name>
</gene>
<protein>
    <submittedName>
        <fullName evidence="1">Uncharacterized protein</fullName>
    </submittedName>
</protein>
<name>A0ACD4RDJ3_9BACI</name>
<sequence>MNKVWLIDGERNRPTPRPEQIRRKSQTRPFLPDSYLSVGVKRTIPLFL</sequence>
<reference evidence="2" key="1">
    <citation type="journal article" date="2025" name="Aquaculture">
        <title>Assessment of the bioflocculant production and safety properties of Metabacillus hrfriensis sp. nov. based on phenotypic and whole-genome sequencing analysis.</title>
        <authorList>
            <person name="Zhang R."/>
            <person name="Zhao Z."/>
            <person name="Luo L."/>
            <person name="Wang S."/>
            <person name="Guo K."/>
            <person name="Xu W."/>
        </authorList>
    </citation>
    <scope>NUCLEOTIDE SEQUENCE [LARGE SCALE GENOMIC DNA]</scope>
    <source>
        <strain evidence="2">CT-WN-B3</strain>
    </source>
</reference>